<dbReference type="Gene3D" id="3.90.1150.10">
    <property type="entry name" value="Aspartate Aminotransferase, domain 1"/>
    <property type="match status" value="1"/>
</dbReference>
<name>A0A6N7W5I2_9ACTO</name>
<dbReference type="Proteomes" id="UP000470875">
    <property type="component" value="Unassembled WGS sequence"/>
</dbReference>
<dbReference type="Gene3D" id="3.40.640.10">
    <property type="entry name" value="Type I PLP-dependent aspartate aminotransferase-like (Major domain)"/>
    <property type="match status" value="1"/>
</dbReference>
<dbReference type="RefSeq" id="WP_154545225.1">
    <property type="nucleotide sequence ID" value="NZ_VULO01000008.1"/>
</dbReference>
<accession>A0A6N7W5I2</accession>
<evidence type="ECO:0000256" key="3">
    <source>
        <dbReference type="ARBA" id="ARBA00022576"/>
    </source>
</evidence>
<keyword evidence="3 11" id="KW-0032">Aminotransferase</keyword>
<keyword evidence="12" id="KW-1185">Reference proteome</keyword>
<comment type="caution">
    <text evidence="11">The sequence shown here is derived from an EMBL/GenBank/DDBJ whole genome shotgun (WGS) entry which is preliminary data.</text>
</comment>
<evidence type="ECO:0000256" key="5">
    <source>
        <dbReference type="ARBA" id="ARBA00022898"/>
    </source>
</evidence>
<feature type="binding site" evidence="6">
    <location>
        <position position="325"/>
    </location>
    <ligand>
        <name>substrate</name>
    </ligand>
</feature>
<dbReference type="InterPro" id="IPR015424">
    <property type="entry name" value="PyrdxlP-dep_Trfase"/>
</dbReference>
<comment type="similarity">
    <text evidence="2 8">Belongs to the class-V pyridoxal-phosphate-dependent aminotransferase family.</text>
</comment>
<dbReference type="Pfam" id="PF00266">
    <property type="entry name" value="Aminotran_5"/>
    <property type="match status" value="1"/>
</dbReference>
<evidence type="ECO:0000256" key="8">
    <source>
        <dbReference type="RuleBase" id="RU004075"/>
    </source>
</evidence>
<comment type="cofactor">
    <cofactor evidence="1 7 9">
        <name>pyridoxal 5'-phosphate</name>
        <dbReference type="ChEBI" id="CHEBI:597326"/>
    </cofactor>
</comment>
<dbReference type="SUPFAM" id="SSF53383">
    <property type="entry name" value="PLP-dependent transferases"/>
    <property type="match status" value="1"/>
</dbReference>
<proteinExistence type="inferred from homology"/>
<dbReference type="GO" id="GO:0008453">
    <property type="term" value="F:alanine-glyoxylate transaminase activity"/>
    <property type="evidence" value="ECO:0007669"/>
    <property type="project" value="TreeGrafter"/>
</dbReference>
<dbReference type="PANTHER" id="PTHR21152:SF24">
    <property type="entry name" value="ALANINE--GLYOXYLATE AMINOTRANSFERASE 1"/>
    <property type="match status" value="1"/>
</dbReference>
<dbReference type="InterPro" id="IPR024169">
    <property type="entry name" value="SP_NH2Trfase/AEP_transaminase"/>
</dbReference>
<evidence type="ECO:0000256" key="6">
    <source>
        <dbReference type="PIRSR" id="PIRSR000524-1"/>
    </source>
</evidence>
<sequence length="369" mass="38750">MKVQPMPISPQPQLSSTALLDQAPLSPDEIDHLSELVAHTLGTTNDIILVQSEAIVALEAIAKSVAGPGIKAFNVVTGPYGVGFGNWMREVGSDVTDFAFPFERVADAEITATEILRHRPQIVSLVHAEAATGGTNDAATIIDAAHQVGAITVLDAVASIGAEPVLTDKWNVDVVAIGAQKALAGPAGMSAVSVSQRAWEFIDANSVSPSGSVLSLTDWRDSWLRSDRLTVPGLPNWLEGRALTAALERIHNENLAQVTKRHNAAAQATLAGMEALGLAPWQQGDPVSYAPVATAISIAGFPQLLALNTGLITQGGGVLGGKLLRINHYGLAASLDSVNTALRHLAHALKRDLQPALEAAQLAWDERCL</sequence>
<protein>
    <submittedName>
        <fullName evidence="11">Alanine--glyoxylate aminotransferase family protein</fullName>
    </submittedName>
</protein>
<dbReference type="PIRSF" id="PIRSF000524">
    <property type="entry name" value="SPT"/>
    <property type="match status" value="1"/>
</dbReference>
<dbReference type="InterPro" id="IPR000192">
    <property type="entry name" value="Aminotrans_V_dom"/>
</dbReference>
<dbReference type="InterPro" id="IPR015422">
    <property type="entry name" value="PyrdxlP-dep_Trfase_small"/>
</dbReference>
<evidence type="ECO:0000256" key="2">
    <source>
        <dbReference type="ARBA" id="ARBA00009236"/>
    </source>
</evidence>
<dbReference type="PROSITE" id="PS00595">
    <property type="entry name" value="AA_TRANSFER_CLASS_5"/>
    <property type="match status" value="1"/>
</dbReference>
<evidence type="ECO:0000256" key="7">
    <source>
        <dbReference type="PIRSR" id="PIRSR000524-50"/>
    </source>
</evidence>
<keyword evidence="5 7" id="KW-0663">Pyridoxal phosphate</keyword>
<gene>
    <name evidence="11" type="ORF">FYJ24_07755</name>
</gene>
<dbReference type="InterPro" id="IPR020578">
    <property type="entry name" value="Aminotrans_V_PyrdxlP_BS"/>
</dbReference>
<evidence type="ECO:0000256" key="9">
    <source>
        <dbReference type="RuleBase" id="RU004504"/>
    </source>
</evidence>
<feature type="domain" description="Aminotransferase class V" evidence="10">
    <location>
        <begin position="89"/>
        <end position="278"/>
    </location>
</feature>
<dbReference type="GO" id="GO:0004760">
    <property type="term" value="F:L-serine-pyruvate transaminase activity"/>
    <property type="evidence" value="ECO:0007669"/>
    <property type="project" value="TreeGrafter"/>
</dbReference>
<dbReference type="AlphaFoldDB" id="A0A6N7W5I2"/>
<dbReference type="GO" id="GO:0019265">
    <property type="term" value="P:glycine biosynthetic process, by transamination of glyoxylate"/>
    <property type="evidence" value="ECO:0007669"/>
    <property type="project" value="TreeGrafter"/>
</dbReference>
<feature type="modified residue" description="N6-(pyridoxal phosphate)lysine" evidence="7">
    <location>
        <position position="181"/>
    </location>
</feature>
<evidence type="ECO:0000313" key="11">
    <source>
        <dbReference type="EMBL" id="MSS84661.1"/>
    </source>
</evidence>
<evidence type="ECO:0000259" key="10">
    <source>
        <dbReference type="Pfam" id="PF00266"/>
    </source>
</evidence>
<reference evidence="11 12" key="1">
    <citation type="submission" date="2019-08" db="EMBL/GenBank/DDBJ databases">
        <title>In-depth cultivation of the pig gut microbiome towards novel bacterial diversity and tailored functional studies.</title>
        <authorList>
            <person name="Wylensek D."/>
            <person name="Hitch T.C.A."/>
            <person name="Clavel T."/>
        </authorList>
    </citation>
    <scope>NUCLEOTIDE SEQUENCE [LARGE SCALE GENOMIC DNA]</scope>
    <source>
        <strain evidence="11 12">WB03_NA08</strain>
    </source>
</reference>
<dbReference type="EMBL" id="VULO01000008">
    <property type="protein sequence ID" value="MSS84661.1"/>
    <property type="molecule type" value="Genomic_DNA"/>
</dbReference>
<evidence type="ECO:0000313" key="12">
    <source>
        <dbReference type="Proteomes" id="UP000470875"/>
    </source>
</evidence>
<evidence type="ECO:0000256" key="1">
    <source>
        <dbReference type="ARBA" id="ARBA00001933"/>
    </source>
</evidence>
<dbReference type="InterPro" id="IPR015421">
    <property type="entry name" value="PyrdxlP-dep_Trfase_major"/>
</dbReference>
<evidence type="ECO:0000256" key="4">
    <source>
        <dbReference type="ARBA" id="ARBA00022679"/>
    </source>
</evidence>
<keyword evidence="4 11" id="KW-0808">Transferase</keyword>
<organism evidence="11 12">
    <name type="scientific">Scrofimicrobium canadense</name>
    <dbReference type="NCBI Taxonomy" id="2652290"/>
    <lineage>
        <taxon>Bacteria</taxon>
        <taxon>Bacillati</taxon>
        <taxon>Actinomycetota</taxon>
        <taxon>Actinomycetes</taxon>
        <taxon>Actinomycetales</taxon>
        <taxon>Actinomycetaceae</taxon>
        <taxon>Scrofimicrobium</taxon>
    </lineage>
</organism>
<dbReference type="PANTHER" id="PTHR21152">
    <property type="entry name" value="AMINOTRANSFERASE CLASS V"/>
    <property type="match status" value="1"/>
</dbReference>